<dbReference type="CDD" id="cd02230">
    <property type="entry name" value="cupin_HP0902-like"/>
    <property type="match status" value="1"/>
</dbReference>
<dbReference type="InterPro" id="IPR013096">
    <property type="entry name" value="Cupin_2"/>
</dbReference>
<organism evidence="2 3">
    <name type="scientific">Clostridium tetanomorphum</name>
    <dbReference type="NCBI Taxonomy" id="1553"/>
    <lineage>
        <taxon>Bacteria</taxon>
        <taxon>Bacillati</taxon>
        <taxon>Bacillota</taxon>
        <taxon>Clostridia</taxon>
        <taxon>Eubacteriales</taxon>
        <taxon>Clostridiaceae</taxon>
        <taxon>Clostridium</taxon>
    </lineage>
</organism>
<evidence type="ECO:0000313" key="2">
    <source>
        <dbReference type="EMBL" id="MBC2396986.1"/>
    </source>
</evidence>
<dbReference type="SUPFAM" id="SSF51182">
    <property type="entry name" value="RmlC-like cupins"/>
    <property type="match status" value="1"/>
</dbReference>
<evidence type="ECO:0000259" key="1">
    <source>
        <dbReference type="Pfam" id="PF07883"/>
    </source>
</evidence>
<proteinExistence type="predicted"/>
<accession>A0A923IZ37</accession>
<comment type="caution">
    <text evidence="2">The sequence shown here is derived from an EMBL/GenBank/DDBJ whole genome shotgun (WGS) entry which is preliminary data.</text>
</comment>
<dbReference type="AlphaFoldDB" id="A0A923IZ37"/>
<dbReference type="Gene3D" id="2.60.120.10">
    <property type="entry name" value="Jelly Rolls"/>
    <property type="match status" value="1"/>
</dbReference>
<dbReference type="RefSeq" id="WP_173680541.1">
    <property type="nucleotide sequence ID" value="NZ_JAAZWO010000004.1"/>
</dbReference>
<dbReference type="InterPro" id="IPR011051">
    <property type="entry name" value="RmlC_Cupin_sf"/>
</dbReference>
<dbReference type="PANTHER" id="PTHR37694">
    <property type="entry name" value="SLR8022 PROTEIN"/>
    <property type="match status" value="1"/>
</dbReference>
<dbReference type="Pfam" id="PF07883">
    <property type="entry name" value="Cupin_2"/>
    <property type="match status" value="1"/>
</dbReference>
<gene>
    <name evidence="2" type="ORF">HGG79_04215</name>
</gene>
<keyword evidence="3" id="KW-1185">Reference proteome</keyword>
<protein>
    <submittedName>
        <fullName evidence="2">Cupin domain-containing protein</fullName>
    </submittedName>
</protein>
<dbReference type="EMBL" id="JAAZWO010000004">
    <property type="protein sequence ID" value="MBC2396986.1"/>
    <property type="molecule type" value="Genomic_DNA"/>
</dbReference>
<dbReference type="InterPro" id="IPR014710">
    <property type="entry name" value="RmlC-like_jellyroll"/>
</dbReference>
<sequence length="117" mass="12984">MNKHLIKNIDFAKVLDMESLVDYQEGKVISRTLSQGKASSITLFAFDKGEEISSHSSGGDAMVYVLHGETEITVGEEKFNVKQGETIVMPAGIPHALYAKEQFKMLLIVIFSQINYS</sequence>
<name>A0A923IZ37_CLOTT</name>
<dbReference type="Proteomes" id="UP000563151">
    <property type="component" value="Unassembled WGS sequence"/>
</dbReference>
<dbReference type="PANTHER" id="PTHR37694:SF1">
    <property type="entry name" value="SLR8022 PROTEIN"/>
    <property type="match status" value="1"/>
</dbReference>
<reference evidence="2 3" key="1">
    <citation type="submission" date="2020-04" db="EMBL/GenBank/DDBJ databases">
        <title>Genomic insights into acetone-butanol-ethanol (ABE) fermentation by sequencing solventogenic clostridia strains.</title>
        <authorList>
            <person name="Brown S."/>
        </authorList>
    </citation>
    <scope>NUCLEOTIDE SEQUENCE [LARGE SCALE GENOMIC DNA]</scope>
    <source>
        <strain evidence="2 3">DJ011</strain>
    </source>
</reference>
<feature type="domain" description="Cupin type-2" evidence="1">
    <location>
        <begin position="43"/>
        <end position="110"/>
    </location>
</feature>
<evidence type="ECO:0000313" key="3">
    <source>
        <dbReference type="Proteomes" id="UP000563151"/>
    </source>
</evidence>